<proteinExistence type="predicted"/>
<dbReference type="EMBL" id="MU807742">
    <property type="protein sequence ID" value="KAJ3831155.1"/>
    <property type="molecule type" value="Genomic_DNA"/>
</dbReference>
<gene>
    <name evidence="2" type="ORF">F5878DRAFT_667858</name>
</gene>
<evidence type="ECO:0000313" key="2">
    <source>
        <dbReference type="EMBL" id="KAJ3831155.1"/>
    </source>
</evidence>
<reference evidence="2" key="1">
    <citation type="submission" date="2022-08" db="EMBL/GenBank/DDBJ databases">
        <authorList>
            <consortium name="DOE Joint Genome Institute"/>
            <person name="Min B."/>
            <person name="Riley R."/>
            <person name="Sierra-Patev S."/>
            <person name="Naranjo-Ortiz M."/>
            <person name="Looney B."/>
            <person name="Konkel Z."/>
            <person name="Slot J.C."/>
            <person name="Sakamoto Y."/>
            <person name="Steenwyk J.L."/>
            <person name="Rokas A."/>
            <person name="Carro J."/>
            <person name="Camarero S."/>
            <person name="Ferreira P."/>
            <person name="Molpeceres G."/>
            <person name="Ruiz-Duenas F.J."/>
            <person name="Serrano A."/>
            <person name="Henrissat B."/>
            <person name="Drula E."/>
            <person name="Hughes K.W."/>
            <person name="Mata J.L."/>
            <person name="Ishikawa N.K."/>
            <person name="Vargas-Isla R."/>
            <person name="Ushijima S."/>
            <person name="Smith C.A."/>
            <person name="Ahrendt S."/>
            <person name="Andreopoulos W."/>
            <person name="He G."/>
            <person name="Labutti K."/>
            <person name="Lipzen A."/>
            <person name="Ng V."/>
            <person name="Sandor L."/>
            <person name="Barry K."/>
            <person name="Martinez A.T."/>
            <person name="Xiao Y."/>
            <person name="Gibbons J.G."/>
            <person name="Terashima K."/>
            <person name="Hibbett D.S."/>
            <person name="Grigoriev I.V."/>
        </authorList>
    </citation>
    <scope>NUCLEOTIDE SEQUENCE</scope>
    <source>
        <strain evidence="2">TFB9207</strain>
    </source>
</reference>
<evidence type="ECO:0000256" key="1">
    <source>
        <dbReference type="SAM" id="MobiDB-lite"/>
    </source>
</evidence>
<name>A0AA38NV20_9AGAR</name>
<comment type="caution">
    <text evidence="2">The sequence shown here is derived from an EMBL/GenBank/DDBJ whole genome shotgun (WGS) entry which is preliminary data.</text>
</comment>
<accession>A0AA38NV20</accession>
<organism evidence="2 3">
    <name type="scientific">Lentinula raphanica</name>
    <dbReference type="NCBI Taxonomy" id="153919"/>
    <lineage>
        <taxon>Eukaryota</taxon>
        <taxon>Fungi</taxon>
        <taxon>Dikarya</taxon>
        <taxon>Basidiomycota</taxon>
        <taxon>Agaricomycotina</taxon>
        <taxon>Agaricomycetes</taxon>
        <taxon>Agaricomycetidae</taxon>
        <taxon>Agaricales</taxon>
        <taxon>Marasmiineae</taxon>
        <taxon>Omphalotaceae</taxon>
        <taxon>Lentinula</taxon>
    </lineage>
</organism>
<sequence length="171" mass="19207">MEPTNSRPPETMNLPGHRRHGLKSQSTLSQIPLFGSRARPICYLAWAKANERLDEEWGYKFWIICIHATFSWGGLKMPKDCLRFTLRNRCPSLKTLYTNIGIPVGQFDLTHSLEEEETVISFQNDSGICFSTITTICKAVPLALSLLPFGISASIDSAPLTRTSPNFTPYI</sequence>
<feature type="region of interest" description="Disordered" evidence="1">
    <location>
        <begin position="1"/>
        <end position="25"/>
    </location>
</feature>
<keyword evidence="3" id="KW-1185">Reference proteome</keyword>
<dbReference type="Proteomes" id="UP001163846">
    <property type="component" value="Unassembled WGS sequence"/>
</dbReference>
<dbReference type="AlphaFoldDB" id="A0AA38NV20"/>
<protein>
    <submittedName>
        <fullName evidence="2">Uncharacterized protein</fullName>
    </submittedName>
</protein>
<evidence type="ECO:0000313" key="3">
    <source>
        <dbReference type="Proteomes" id="UP001163846"/>
    </source>
</evidence>